<keyword evidence="1" id="KW-1133">Transmembrane helix</keyword>
<sequence length="140" mass="16598">MIFMFAKNYSKNMDDALEHYENNKRDHLSLFKLRNYDRENLVILDKNYKRYISILLNHADDSNIMNIMNDITEKYISCKSEINKNNKAQIIIINDKNVHENENNSVGNFIAWLFIAFVLTIIFIISFKIFKYIFSSAIVS</sequence>
<comment type="caution">
    <text evidence="2">The sequence shown here is derived from an EMBL/GenBank/DDBJ whole genome shotgun (WGS) entry which is preliminary data.</text>
</comment>
<feature type="transmembrane region" description="Helical" evidence="1">
    <location>
        <begin position="109"/>
        <end position="130"/>
    </location>
</feature>
<evidence type="ECO:0000313" key="2">
    <source>
        <dbReference type="EMBL" id="KAF7682764.1"/>
    </source>
</evidence>
<accession>A0ABQ7HX76</accession>
<name>A0ABQ7HX76_9MICR</name>
<keyword evidence="1" id="KW-0812">Transmembrane</keyword>
<gene>
    <name evidence="2" type="ORF">TCON_2017</name>
</gene>
<evidence type="ECO:0000313" key="3">
    <source>
        <dbReference type="Proteomes" id="UP001516464"/>
    </source>
</evidence>
<protein>
    <submittedName>
        <fullName evidence="2">Uncharacterized protein</fullName>
    </submittedName>
</protein>
<keyword evidence="3" id="KW-1185">Reference proteome</keyword>
<reference evidence="2 3" key="1">
    <citation type="submission" date="2019-01" db="EMBL/GenBank/DDBJ databases">
        <title>Genomes sequencing and comparative genomics of infectious freshwater microsporidia, Cucumispora dikerogammari and Thelohania contejeani.</title>
        <authorList>
            <person name="Cormier A."/>
            <person name="Giraud I."/>
            <person name="Wattier R."/>
            <person name="Teixeira M."/>
            <person name="Grandjean F."/>
            <person name="Rigaud T."/>
            <person name="Cordaux R."/>
        </authorList>
    </citation>
    <scope>NUCLEOTIDE SEQUENCE [LARGE SCALE GENOMIC DNA]</scope>
    <source>
        <strain evidence="2">T1</strain>
        <tissue evidence="2">Spores</tissue>
    </source>
</reference>
<organism evidence="2 3">
    <name type="scientific">Astathelohania contejeani</name>
    <dbReference type="NCBI Taxonomy" id="164912"/>
    <lineage>
        <taxon>Eukaryota</taxon>
        <taxon>Fungi</taxon>
        <taxon>Fungi incertae sedis</taxon>
        <taxon>Microsporidia</taxon>
        <taxon>Astathelohaniidae</taxon>
        <taxon>Astathelohania</taxon>
    </lineage>
</organism>
<dbReference type="Proteomes" id="UP001516464">
    <property type="component" value="Unassembled WGS sequence"/>
</dbReference>
<dbReference type="EMBL" id="SBIQ01000184">
    <property type="protein sequence ID" value="KAF7682764.1"/>
    <property type="molecule type" value="Genomic_DNA"/>
</dbReference>
<keyword evidence="1" id="KW-0472">Membrane</keyword>
<proteinExistence type="predicted"/>
<evidence type="ECO:0000256" key="1">
    <source>
        <dbReference type="SAM" id="Phobius"/>
    </source>
</evidence>